<dbReference type="Proteomes" id="UP000324832">
    <property type="component" value="Unassembled WGS sequence"/>
</dbReference>
<keyword evidence="3" id="KW-1185">Reference proteome</keyword>
<evidence type="ECO:0000313" key="2">
    <source>
        <dbReference type="EMBL" id="VVC88757.1"/>
    </source>
</evidence>
<feature type="compositionally biased region" description="Low complexity" evidence="1">
    <location>
        <begin position="1"/>
        <end position="17"/>
    </location>
</feature>
<dbReference type="EMBL" id="FZQP02000382">
    <property type="protein sequence ID" value="VVC88757.1"/>
    <property type="molecule type" value="Genomic_DNA"/>
</dbReference>
<proteinExistence type="predicted"/>
<evidence type="ECO:0000313" key="3">
    <source>
        <dbReference type="Proteomes" id="UP000324832"/>
    </source>
</evidence>
<accession>A0A5E4PV17</accession>
<dbReference type="AlphaFoldDB" id="A0A5E4PV17"/>
<evidence type="ECO:0000256" key="1">
    <source>
        <dbReference type="SAM" id="MobiDB-lite"/>
    </source>
</evidence>
<organism evidence="2 3">
    <name type="scientific">Leptidea sinapis</name>
    <dbReference type="NCBI Taxonomy" id="189913"/>
    <lineage>
        <taxon>Eukaryota</taxon>
        <taxon>Metazoa</taxon>
        <taxon>Ecdysozoa</taxon>
        <taxon>Arthropoda</taxon>
        <taxon>Hexapoda</taxon>
        <taxon>Insecta</taxon>
        <taxon>Pterygota</taxon>
        <taxon>Neoptera</taxon>
        <taxon>Endopterygota</taxon>
        <taxon>Lepidoptera</taxon>
        <taxon>Glossata</taxon>
        <taxon>Ditrysia</taxon>
        <taxon>Papilionoidea</taxon>
        <taxon>Pieridae</taxon>
        <taxon>Dismorphiinae</taxon>
        <taxon>Leptidea</taxon>
    </lineage>
</organism>
<gene>
    <name evidence="2" type="ORF">LSINAPIS_LOCUS2041</name>
</gene>
<feature type="compositionally biased region" description="Low complexity" evidence="1">
    <location>
        <begin position="26"/>
        <end position="36"/>
    </location>
</feature>
<feature type="region of interest" description="Disordered" evidence="1">
    <location>
        <begin position="1"/>
        <end position="37"/>
    </location>
</feature>
<feature type="region of interest" description="Disordered" evidence="1">
    <location>
        <begin position="183"/>
        <end position="218"/>
    </location>
</feature>
<reference evidence="2 3" key="1">
    <citation type="submission" date="2017-07" db="EMBL/GenBank/DDBJ databases">
        <authorList>
            <person name="Talla V."/>
            <person name="Backstrom N."/>
        </authorList>
    </citation>
    <scope>NUCLEOTIDE SEQUENCE [LARGE SCALE GENOMIC DNA]</scope>
</reference>
<sequence length="218" mass="23748">MSRLHNSSSNHNVTSNSKIIRHESSDSIGGKHSSSKLCSSHYKELPTVLNDYVIEKDVHRPKKITNVVKPKRTIKSIDTIKCSLEKSKKSTVKIRAHDSAPTISKCDQPVATNSHRQCQSSASLSGLKKLKEEIKAYEKIEKSKRFRNQLFESCGVLVDDVGQVTVDKAVQVESVVGSALLQEPETASQAGRGSAGDRVTSAGRCARAPSPGNCPAYF</sequence>
<name>A0A5E4PV17_9NEOP</name>
<protein>
    <submittedName>
        <fullName evidence="2">Uncharacterized protein</fullName>
    </submittedName>
</protein>